<dbReference type="RefSeq" id="WP_123229682.1">
    <property type="nucleotide sequence ID" value="NZ_RJSE01000016.1"/>
</dbReference>
<comment type="caution">
    <text evidence="7">The sequence shown here is derived from an EMBL/GenBank/DDBJ whole genome shotgun (WGS) entry which is preliminary data.</text>
</comment>
<dbReference type="CDD" id="cd11033">
    <property type="entry name" value="CYP142-like"/>
    <property type="match status" value="1"/>
</dbReference>
<dbReference type="GO" id="GO:0020037">
    <property type="term" value="F:heme binding"/>
    <property type="evidence" value="ECO:0007669"/>
    <property type="project" value="InterPro"/>
</dbReference>
<dbReference type="Proteomes" id="UP000267128">
    <property type="component" value="Unassembled WGS sequence"/>
</dbReference>
<dbReference type="GO" id="GO:0008395">
    <property type="term" value="F:steroid hydroxylase activity"/>
    <property type="evidence" value="ECO:0007669"/>
    <property type="project" value="TreeGrafter"/>
</dbReference>
<dbReference type="GO" id="GO:0036199">
    <property type="term" value="F:cholest-4-en-3-one 26-monooxygenase activity"/>
    <property type="evidence" value="ECO:0007669"/>
    <property type="project" value="TreeGrafter"/>
</dbReference>
<evidence type="ECO:0000256" key="6">
    <source>
        <dbReference type="ARBA" id="ARBA00023033"/>
    </source>
</evidence>
<dbReference type="Pfam" id="PF00067">
    <property type="entry name" value="p450"/>
    <property type="match status" value="1"/>
</dbReference>
<dbReference type="InterPro" id="IPR001128">
    <property type="entry name" value="Cyt_P450"/>
</dbReference>
<reference evidence="7 8" key="1">
    <citation type="submission" date="2018-11" db="EMBL/GenBank/DDBJ databases">
        <authorList>
            <person name="Li F."/>
        </authorList>
    </citation>
    <scope>NUCLEOTIDE SEQUENCE [LARGE SCALE GENOMIC DNA]</scope>
    <source>
        <strain evidence="7 8">Gsoil 097</strain>
    </source>
</reference>
<dbReference type="SUPFAM" id="SSF48264">
    <property type="entry name" value="Cytochrome P450"/>
    <property type="match status" value="1"/>
</dbReference>
<dbReference type="PANTHER" id="PTHR46696:SF4">
    <property type="entry name" value="BIOTIN BIOSYNTHESIS CYTOCHROME P450"/>
    <property type="match status" value="1"/>
</dbReference>
<dbReference type="GO" id="GO:0006707">
    <property type="term" value="P:cholesterol catabolic process"/>
    <property type="evidence" value="ECO:0007669"/>
    <property type="project" value="TreeGrafter"/>
</dbReference>
<keyword evidence="2" id="KW-0349">Heme</keyword>
<dbReference type="Gene3D" id="1.10.630.10">
    <property type="entry name" value="Cytochrome P450"/>
    <property type="match status" value="1"/>
</dbReference>
<dbReference type="InterPro" id="IPR036396">
    <property type="entry name" value="Cyt_P450_sf"/>
</dbReference>
<keyword evidence="4" id="KW-0560">Oxidoreductase</keyword>
<dbReference type="GO" id="GO:0005506">
    <property type="term" value="F:iron ion binding"/>
    <property type="evidence" value="ECO:0007669"/>
    <property type="project" value="InterPro"/>
</dbReference>
<protein>
    <submittedName>
        <fullName evidence="7">Cytochrome P450</fullName>
    </submittedName>
</protein>
<dbReference type="EMBL" id="RJSE01000016">
    <property type="protein sequence ID" value="RNL59980.1"/>
    <property type="molecule type" value="Genomic_DNA"/>
</dbReference>
<dbReference type="PRINTS" id="PR00359">
    <property type="entry name" value="BP450"/>
</dbReference>
<accession>A0A3N0C954</accession>
<evidence type="ECO:0000256" key="1">
    <source>
        <dbReference type="ARBA" id="ARBA00010617"/>
    </source>
</evidence>
<comment type="similarity">
    <text evidence="1">Belongs to the cytochrome P450 family.</text>
</comment>
<dbReference type="InterPro" id="IPR002397">
    <property type="entry name" value="Cyt_P450_B"/>
</dbReference>
<dbReference type="FunFam" id="1.10.630.10:FF:000018">
    <property type="entry name" value="Cytochrome P450 monooxygenase"/>
    <property type="match status" value="1"/>
</dbReference>
<keyword evidence="6" id="KW-0503">Monooxygenase</keyword>
<organism evidence="7 8">
    <name type="scientific">Nocardioides marmoriginsengisoli</name>
    <dbReference type="NCBI Taxonomy" id="661483"/>
    <lineage>
        <taxon>Bacteria</taxon>
        <taxon>Bacillati</taxon>
        <taxon>Actinomycetota</taxon>
        <taxon>Actinomycetes</taxon>
        <taxon>Propionibacteriales</taxon>
        <taxon>Nocardioidaceae</taxon>
        <taxon>Nocardioides</taxon>
    </lineage>
</organism>
<evidence type="ECO:0000256" key="5">
    <source>
        <dbReference type="ARBA" id="ARBA00023004"/>
    </source>
</evidence>
<evidence type="ECO:0000313" key="7">
    <source>
        <dbReference type="EMBL" id="RNL59980.1"/>
    </source>
</evidence>
<evidence type="ECO:0000256" key="4">
    <source>
        <dbReference type="ARBA" id="ARBA00023002"/>
    </source>
</evidence>
<gene>
    <name evidence="7" type="ORF">EFK50_21570</name>
</gene>
<keyword evidence="8" id="KW-1185">Reference proteome</keyword>
<evidence type="ECO:0000313" key="8">
    <source>
        <dbReference type="Proteomes" id="UP000267128"/>
    </source>
</evidence>
<dbReference type="PANTHER" id="PTHR46696">
    <property type="entry name" value="P450, PUTATIVE (EUROFUNG)-RELATED"/>
    <property type="match status" value="1"/>
</dbReference>
<keyword evidence="3" id="KW-0479">Metal-binding</keyword>
<evidence type="ECO:0000256" key="3">
    <source>
        <dbReference type="ARBA" id="ARBA00022723"/>
    </source>
</evidence>
<dbReference type="AlphaFoldDB" id="A0A3N0C954"/>
<proteinExistence type="inferred from homology"/>
<keyword evidence="5" id="KW-0408">Iron</keyword>
<evidence type="ECO:0000256" key="2">
    <source>
        <dbReference type="ARBA" id="ARBA00022617"/>
    </source>
</evidence>
<dbReference type="OrthoDB" id="502624at2"/>
<sequence length="410" mass="45680">MTAAPVLPTAFDPTDPVLNEEAIPLQEFLELRRTAPVHWVEQAPEARAGFLDTGFWAITKHADILAVSKNSKEFSANENGVIIRFGPDMTREQVELQGVMLVNQDPPDHTKLRQIISRGFTPRSINALHEVLIERANKIVDDALAKGAGDFVFEVAAELPLQAIAELLGVPQEDRRKLFDWSNQMLAYDDPEYNADPETAAAEILGYSMALAEQRKADPKDDIISKLVTAGEDGEGLTDDEFGFFVILLAVAGNETTRNAITHGMHAFFQNPEQWDTWKKERPSTMVDEVIRWATPVTVFQRTALNDVEISGQLIKKGERVALYYASGNHDEDVFADAGTFDIKRDPNPHLAFGGHGAHYCIGANLARLEVDVMFNVIADRMPNIKQAGEPRRLRHAWINGIKELPVKYS</sequence>
<name>A0A3N0C954_9ACTN</name>